<evidence type="ECO:0000313" key="3">
    <source>
        <dbReference type="Proteomes" id="UP000228560"/>
    </source>
</evidence>
<feature type="non-terminal residue" evidence="2">
    <location>
        <position position="1"/>
    </location>
</feature>
<dbReference type="InterPro" id="IPR054216">
    <property type="entry name" value="DUF6930"/>
</dbReference>
<protein>
    <recommendedName>
        <fullName evidence="1">DUF6930 domain-containing protein</fullName>
    </recommendedName>
</protein>
<evidence type="ECO:0000259" key="1">
    <source>
        <dbReference type="Pfam" id="PF22007"/>
    </source>
</evidence>
<dbReference type="EMBL" id="PFTV01000014">
    <property type="protein sequence ID" value="PJB58009.1"/>
    <property type="molecule type" value="Genomic_DNA"/>
</dbReference>
<gene>
    <name evidence="2" type="ORF">CO097_00550</name>
</gene>
<dbReference type="AlphaFoldDB" id="A0A2M8CG65"/>
<reference evidence="2 3" key="1">
    <citation type="submission" date="2017-09" db="EMBL/GenBank/DDBJ databases">
        <title>Depth-based differentiation of microbial function through sediment-hosted aquifers and enrichment of novel symbionts in the deep terrestrial subsurface.</title>
        <authorList>
            <person name="Probst A.J."/>
            <person name="Ladd B."/>
            <person name="Jarett J.K."/>
            <person name="Geller-Mcgrath D.E."/>
            <person name="Sieber C.M."/>
            <person name="Emerson J.B."/>
            <person name="Anantharaman K."/>
            <person name="Thomas B.C."/>
            <person name="Malmstrom R."/>
            <person name="Stieglmeier M."/>
            <person name="Klingl A."/>
            <person name="Woyke T."/>
            <person name="Ryan C.M."/>
            <person name="Banfield J.F."/>
        </authorList>
    </citation>
    <scope>NUCLEOTIDE SEQUENCE [LARGE SCALE GENOMIC DNA]</scope>
    <source>
        <strain evidence="2">CG_4_9_14_3_um_filter_33_16</strain>
    </source>
</reference>
<proteinExistence type="predicted"/>
<name>A0A2M8CG65_9BACT</name>
<accession>A0A2M8CG65</accession>
<dbReference type="Pfam" id="PF22007">
    <property type="entry name" value="DUF6930"/>
    <property type="match status" value="1"/>
</dbReference>
<sequence>LAKPAECISEFQRSFFKLAENRKILPQEILVKKEEAFKLLEPITSELGINLRRVKKLKMLEEAQASMAKFTTGENRDEI</sequence>
<comment type="caution">
    <text evidence="2">The sequence shown here is derived from an EMBL/GenBank/DDBJ whole genome shotgun (WGS) entry which is preliminary data.</text>
</comment>
<feature type="domain" description="DUF6930" evidence="1">
    <location>
        <begin position="2"/>
        <end position="67"/>
    </location>
</feature>
<dbReference type="Proteomes" id="UP000228560">
    <property type="component" value="Unassembled WGS sequence"/>
</dbReference>
<evidence type="ECO:0000313" key="2">
    <source>
        <dbReference type="EMBL" id="PJB58009.1"/>
    </source>
</evidence>
<organism evidence="2 3">
    <name type="scientific">Candidatus Infernicultor aquiphilus</name>
    <dbReference type="NCBI Taxonomy" id="1805029"/>
    <lineage>
        <taxon>Bacteria</taxon>
        <taxon>Pseudomonadati</taxon>
        <taxon>Atribacterota</taxon>
        <taxon>Candidatus Phoenicimicrobiia</taxon>
        <taxon>Candidatus Pheonicimicrobiales</taxon>
        <taxon>Candidatus Phoenicimicrobiaceae</taxon>
        <taxon>Candidatus Infernicultor</taxon>
    </lineage>
</organism>